<dbReference type="EMBL" id="JACOGF010000014">
    <property type="protein sequence ID" value="MBC3920242.1"/>
    <property type="molecule type" value="Genomic_DNA"/>
</dbReference>
<evidence type="ECO:0000259" key="1">
    <source>
        <dbReference type="Pfam" id="PF10988"/>
    </source>
</evidence>
<protein>
    <submittedName>
        <fullName evidence="2">DUF2807 domain-containing protein</fullName>
    </submittedName>
</protein>
<sequence>MKNIIRTGAGMLALSVILTGASVVFIKAHAANVAMASGGSSASEARPVNASVVNVVLHGPVDLILKQASTPEMLVRGDAKLVSRITTTIEGNTLHIGTRGIYISIGKTEQTKVELSLPNLEKLQLGGSGDASIKGFRGNKMEISVNGSGDVNFDGDFQQVNAGLHGSGNLNLNLGNSDTVELSINGSGDSVIKGQSRLLNARLHGSGDLNAVALKSAQVFVNAVGSSSAKVFASQEARLKLTGSGDVHVFGNPGKRNVERVGSGEVRWD</sequence>
<evidence type="ECO:0000313" key="3">
    <source>
        <dbReference type="Proteomes" id="UP000650424"/>
    </source>
</evidence>
<dbReference type="Proteomes" id="UP000650424">
    <property type="component" value="Unassembled WGS sequence"/>
</dbReference>
<reference evidence="2 3" key="1">
    <citation type="submission" date="2020-08" db="EMBL/GenBank/DDBJ databases">
        <title>Novel species isolated from subtropical streams in China.</title>
        <authorList>
            <person name="Lu H."/>
        </authorList>
    </citation>
    <scope>NUCLEOTIDE SEQUENCE [LARGE SCALE GENOMIC DNA]</scope>
    <source>
        <strain evidence="2 3">CY18W</strain>
    </source>
</reference>
<dbReference type="Pfam" id="PF10988">
    <property type="entry name" value="DUF2807"/>
    <property type="match status" value="1"/>
</dbReference>
<evidence type="ECO:0000313" key="2">
    <source>
        <dbReference type="EMBL" id="MBC3920242.1"/>
    </source>
</evidence>
<name>A0ABR6ZWI9_9BURK</name>
<dbReference type="InterPro" id="IPR021255">
    <property type="entry name" value="DUF2807"/>
</dbReference>
<dbReference type="RefSeq" id="WP_186949591.1">
    <property type="nucleotide sequence ID" value="NZ_JACOGF010000014.1"/>
</dbReference>
<comment type="caution">
    <text evidence="2">The sequence shown here is derived from an EMBL/GenBank/DDBJ whole genome shotgun (WGS) entry which is preliminary data.</text>
</comment>
<feature type="domain" description="Putative auto-transporter adhesin head GIN" evidence="1">
    <location>
        <begin position="55"/>
        <end position="253"/>
    </location>
</feature>
<gene>
    <name evidence="2" type="ORF">H8L32_22450</name>
</gene>
<dbReference type="Gene3D" id="2.160.20.120">
    <property type="match status" value="1"/>
</dbReference>
<proteinExistence type="predicted"/>
<keyword evidence="3" id="KW-1185">Reference proteome</keyword>
<accession>A0ABR6ZWI9</accession>
<organism evidence="2 3">
    <name type="scientific">Undibacterium hunanense</name>
    <dbReference type="NCBI Taxonomy" id="2762292"/>
    <lineage>
        <taxon>Bacteria</taxon>
        <taxon>Pseudomonadati</taxon>
        <taxon>Pseudomonadota</taxon>
        <taxon>Betaproteobacteria</taxon>
        <taxon>Burkholderiales</taxon>
        <taxon>Oxalobacteraceae</taxon>
        <taxon>Undibacterium</taxon>
    </lineage>
</organism>